<evidence type="ECO:0000313" key="17">
    <source>
        <dbReference type="Proteomes" id="UP000323011"/>
    </source>
</evidence>
<feature type="repeat" description="Solcar" evidence="10">
    <location>
        <begin position="241"/>
        <end position="327"/>
    </location>
</feature>
<accession>A0A5A8CWK5</accession>
<reference evidence="16 17" key="1">
    <citation type="submission" date="2019-07" db="EMBL/GenBank/DDBJ databases">
        <title>Genomes of Cafeteria roenbergensis.</title>
        <authorList>
            <person name="Fischer M.G."/>
            <person name="Hackl T."/>
            <person name="Roman M."/>
        </authorList>
    </citation>
    <scope>NUCLEOTIDE SEQUENCE [LARGE SCALE GENOMIC DNA]</scope>
    <source>
        <strain evidence="13 17">BVI</strain>
        <strain evidence="14 19">Cflag</strain>
        <strain evidence="15 16">E4-10P</strain>
        <strain evidence="12 18">RCC970-E3</strain>
    </source>
</reference>
<keyword evidence="8" id="KW-0496">Mitochondrion</keyword>
<dbReference type="Proteomes" id="UP000322899">
    <property type="component" value="Unassembled WGS sequence"/>
</dbReference>
<keyword evidence="3 11" id="KW-0813">Transport</keyword>
<dbReference type="EMBL" id="VLTN01000001">
    <property type="protein sequence ID" value="KAA0157730.1"/>
    <property type="molecule type" value="Genomic_DNA"/>
</dbReference>
<evidence type="ECO:0008006" key="20">
    <source>
        <dbReference type="Google" id="ProtNLM"/>
    </source>
</evidence>
<name>A0A5A8CWK5_CAFRO</name>
<evidence type="ECO:0000256" key="9">
    <source>
        <dbReference type="ARBA" id="ARBA00023136"/>
    </source>
</evidence>
<dbReference type="PANTHER" id="PTHR45678:SF15">
    <property type="entry name" value="MITOCHONDRIAL SUBSTRATE CARRIER FAMILY PROTEIN X"/>
    <property type="match status" value="1"/>
</dbReference>
<keyword evidence="9 10" id="KW-0472">Membrane</keyword>
<proteinExistence type="inferred from homology"/>
<evidence type="ECO:0000313" key="16">
    <source>
        <dbReference type="Proteomes" id="UP000322899"/>
    </source>
</evidence>
<dbReference type="EMBL" id="VLTL01000175">
    <property type="protein sequence ID" value="KAA0156191.1"/>
    <property type="molecule type" value="Genomic_DNA"/>
</dbReference>
<evidence type="ECO:0000313" key="14">
    <source>
        <dbReference type="EMBL" id="KAA0159208.1"/>
    </source>
</evidence>
<keyword evidence="7" id="KW-1133">Transmembrane helix</keyword>
<feature type="repeat" description="Solcar" evidence="10">
    <location>
        <begin position="124"/>
        <end position="237"/>
    </location>
</feature>
<dbReference type="GO" id="GO:0005743">
    <property type="term" value="C:mitochondrial inner membrane"/>
    <property type="evidence" value="ECO:0007669"/>
    <property type="project" value="UniProtKB-SubCell"/>
</dbReference>
<dbReference type="OMA" id="QRLYTSM"/>
<evidence type="ECO:0000256" key="11">
    <source>
        <dbReference type="RuleBase" id="RU000488"/>
    </source>
</evidence>
<evidence type="ECO:0000313" key="18">
    <source>
        <dbReference type="Proteomes" id="UP000324907"/>
    </source>
</evidence>
<evidence type="ECO:0000256" key="4">
    <source>
        <dbReference type="ARBA" id="ARBA00022692"/>
    </source>
</evidence>
<sequence>MAATDSASVAPMQPVVLKKAELPFKYKLGSGAVAGVIGTCIIYPIDTVKTYLMQNPGKYTGPIDCFKSRVREAGVIGLYKGLPANLIGVTPEKAIKLGVNDFLRTQCAKYNAEHGIFGNAGDGLTTLQAIACGSTAGFAQSVATNPMELVKIRMQLAGLAIKAAKQELEAAAGQGEAAVAAATKHLATVEASNPTTIKGVVRRAGFFGLYHGIRATLLRDVPFSAMFFPLYGMLNSRFSEHGLAGTMAAGCTSGFISAVLATPMDVIKTRMQSVGGAERYTGVRDCARQVYSEAGAAAFFRGWLPRGFVVAPLFGISLMSYEIVKKVVREHEARA</sequence>
<evidence type="ECO:0000256" key="2">
    <source>
        <dbReference type="ARBA" id="ARBA00006375"/>
    </source>
</evidence>
<keyword evidence="5" id="KW-0677">Repeat</keyword>
<dbReference type="EMBL" id="VLTM01000056">
    <property type="protein sequence ID" value="KAA0159208.1"/>
    <property type="molecule type" value="Genomic_DNA"/>
</dbReference>
<dbReference type="OrthoDB" id="2161at2759"/>
<dbReference type="Pfam" id="PF00153">
    <property type="entry name" value="Mito_carr"/>
    <property type="match status" value="3"/>
</dbReference>
<evidence type="ECO:0000313" key="15">
    <source>
        <dbReference type="EMBL" id="KAA0177844.1"/>
    </source>
</evidence>
<evidence type="ECO:0000313" key="19">
    <source>
        <dbReference type="Proteomes" id="UP000325113"/>
    </source>
</evidence>
<dbReference type="Proteomes" id="UP000324907">
    <property type="component" value="Unassembled WGS sequence"/>
</dbReference>
<feature type="repeat" description="Solcar" evidence="10">
    <location>
        <begin position="22"/>
        <end position="106"/>
    </location>
</feature>
<evidence type="ECO:0000313" key="12">
    <source>
        <dbReference type="EMBL" id="KAA0156191.1"/>
    </source>
</evidence>
<dbReference type="InterPro" id="IPR023395">
    <property type="entry name" value="MCP_dom_sf"/>
</dbReference>
<dbReference type="PRINTS" id="PR00926">
    <property type="entry name" value="MITOCARRIER"/>
</dbReference>
<comment type="similarity">
    <text evidence="2 11">Belongs to the mitochondrial carrier (TC 2.A.29) family.</text>
</comment>
<dbReference type="PROSITE" id="PS50920">
    <property type="entry name" value="SOLCAR"/>
    <property type="match status" value="3"/>
</dbReference>
<keyword evidence="4 10" id="KW-0812">Transmembrane</keyword>
<evidence type="ECO:0000256" key="7">
    <source>
        <dbReference type="ARBA" id="ARBA00022989"/>
    </source>
</evidence>
<evidence type="ECO:0000313" key="13">
    <source>
        <dbReference type="EMBL" id="KAA0157730.1"/>
    </source>
</evidence>
<evidence type="ECO:0000256" key="8">
    <source>
        <dbReference type="ARBA" id="ARBA00023128"/>
    </source>
</evidence>
<dbReference type="AlphaFoldDB" id="A0A5A8CWK5"/>
<dbReference type="InterPro" id="IPR002067">
    <property type="entry name" value="MCP"/>
</dbReference>
<dbReference type="Proteomes" id="UP000325113">
    <property type="component" value="Unassembled WGS sequence"/>
</dbReference>
<comment type="caution">
    <text evidence="12">The sequence shown here is derived from an EMBL/GenBank/DDBJ whole genome shotgun (WGS) entry which is preliminary data.</text>
</comment>
<gene>
    <name evidence="15" type="ORF">FNF27_00392</name>
    <name evidence="12" type="ORF">FNF28_06645</name>
    <name evidence="13" type="ORF">FNF29_00304</name>
    <name evidence="14" type="ORF">FNF31_04937</name>
</gene>
<keyword evidence="17" id="KW-1185">Reference proteome</keyword>
<dbReference type="SUPFAM" id="SSF103506">
    <property type="entry name" value="Mitochondrial carrier"/>
    <property type="match status" value="1"/>
</dbReference>
<keyword evidence="6" id="KW-0999">Mitochondrion inner membrane</keyword>
<dbReference type="PANTHER" id="PTHR45678">
    <property type="entry name" value="MITOCHONDRIAL 2-OXODICARBOXYLATE CARRIER 1-RELATED"/>
    <property type="match status" value="1"/>
</dbReference>
<evidence type="ECO:0000256" key="5">
    <source>
        <dbReference type="ARBA" id="ARBA00022737"/>
    </source>
</evidence>
<comment type="subcellular location">
    <subcellularLocation>
        <location evidence="1">Mitochondrion inner membrane</location>
        <topology evidence="1">Multi-pass membrane protein</topology>
    </subcellularLocation>
</comment>
<organism evidence="12 18">
    <name type="scientific">Cafeteria roenbergensis</name>
    <name type="common">Marine flagellate</name>
    <dbReference type="NCBI Taxonomy" id="33653"/>
    <lineage>
        <taxon>Eukaryota</taxon>
        <taxon>Sar</taxon>
        <taxon>Stramenopiles</taxon>
        <taxon>Bigyra</taxon>
        <taxon>Opalozoa</taxon>
        <taxon>Bicosoecida</taxon>
        <taxon>Cafeteriaceae</taxon>
        <taxon>Cafeteria</taxon>
    </lineage>
</organism>
<dbReference type="Gene3D" id="1.50.40.10">
    <property type="entry name" value="Mitochondrial carrier domain"/>
    <property type="match status" value="1"/>
</dbReference>
<dbReference type="InterPro" id="IPR051028">
    <property type="entry name" value="Mito_Solute_Carrier"/>
</dbReference>
<evidence type="ECO:0000256" key="1">
    <source>
        <dbReference type="ARBA" id="ARBA00004448"/>
    </source>
</evidence>
<evidence type="ECO:0000256" key="6">
    <source>
        <dbReference type="ARBA" id="ARBA00022792"/>
    </source>
</evidence>
<dbReference type="InterPro" id="IPR018108">
    <property type="entry name" value="MCP_transmembrane"/>
</dbReference>
<dbReference type="GO" id="GO:0022857">
    <property type="term" value="F:transmembrane transporter activity"/>
    <property type="evidence" value="ECO:0007669"/>
    <property type="project" value="TreeGrafter"/>
</dbReference>
<dbReference type="EMBL" id="VLTO01000002">
    <property type="protein sequence ID" value="KAA0177844.1"/>
    <property type="molecule type" value="Genomic_DNA"/>
</dbReference>
<evidence type="ECO:0000256" key="10">
    <source>
        <dbReference type="PROSITE-ProRule" id="PRU00282"/>
    </source>
</evidence>
<dbReference type="Proteomes" id="UP000323011">
    <property type="component" value="Unassembled WGS sequence"/>
</dbReference>
<evidence type="ECO:0000256" key="3">
    <source>
        <dbReference type="ARBA" id="ARBA00022448"/>
    </source>
</evidence>
<protein>
    <recommendedName>
        <fullName evidence="20">Mitochondrial carrier protein</fullName>
    </recommendedName>
</protein>